<comment type="caution">
    <text evidence="1">The sequence shown here is derived from an EMBL/GenBank/DDBJ whole genome shotgun (WGS) entry which is preliminary data.</text>
</comment>
<keyword evidence="2" id="KW-1185">Reference proteome</keyword>
<sequence length="122" mass="13987">MILYITLMLTSRCMLTIIRSISNISNRQRNQGTVHTKLEERGLRYCGIGLFSCGASSATDWYENNLLFRRHSVRYLGPILWSKLDKNDKTCKSLSDFRNRMRNKDLTSLIADGCKGCLLCDS</sequence>
<evidence type="ECO:0000313" key="1">
    <source>
        <dbReference type="EMBL" id="CAH3166759.1"/>
    </source>
</evidence>
<reference evidence="1 2" key="1">
    <citation type="submission" date="2022-05" db="EMBL/GenBank/DDBJ databases">
        <authorList>
            <consortium name="Genoscope - CEA"/>
            <person name="William W."/>
        </authorList>
    </citation>
    <scope>NUCLEOTIDE SEQUENCE [LARGE SCALE GENOMIC DNA]</scope>
</reference>
<proteinExistence type="predicted"/>
<name>A0ABN8QM98_9CNID</name>
<dbReference type="Proteomes" id="UP001159405">
    <property type="component" value="Unassembled WGS sequence"/>
</dbReference>
<accession>A0ABN8QM98</accession>
<organism evidence="1 2">
    <name type="scientific">Porites lobata</name>
    <dbReference type="NCBI Taxonomy" id="104759"/>
    <lineage>
        <taxon>Eukaryota</taxon>
        <taxon>Metazoa</taxon>
        <taxon>Cnidaria</taxon>
        <taxon>Anthozoa</taxon>
        <taxon>Hexacorallia</taxon>
        <taxon>Scleractinia</taxon>
        <taxon>Fungiina</taxon>
        <taxon>Poritidae</taxon>
        <taxon>Porites</taxon>
    </lineage>
</organism>
<dbReference type="EMBL" id="CALNXK010000138">
    <property type="protein sequence ID" value="CAH3166759.1"/>
    <property type="molecule type" value="Genomic_DNA"/>
</dbReference>
<evidence type="ECO:0000313" key="2">
    <source>
        <dbReference type="Proteomes" id="UP001159405"/>
    </source>
</evidence>
<protein>
    <submittedName>
        <fullName evidence="1">Uncharacterized protein</fullName>
    </submittedName>
</protein>
<gene>
    <name evidence="1" type="ORF">PLOB_00007822</name>
</gene>